<name>A0A6J8F3F9_MYTCO</name>
<dbReference type="EMBL" id="CACVKT020010439">
    <property type="protein sequence ID" value="CAC5426662.1"/>
    <property type="molecule type" value="Genomic_DNA"/>
</dbReference>
<evidence type="ECO:0000313" key="1">
    <source>
        <dbReference type="EMBL" id="CAC5426662.1"/>
    </source>
</evidence>
<proteinExistence type="predicted"/>
<sequence>MRANAILDSYRILRTEVKQLREEPLRQKFPVYLTCRFCCRDSAVSCESQHAWDCQRCNGFNKEEDSPNYKHQVEQDHEMTFIQEKTNTFICLKVITVLAIIFLIQSDIAQCFTEEADSLMIKFYSVIGCTSDLLLKTVLMKQNYRLGYVDGVSFGFWLLACGEWSENIIMFNIVHLVFLYWSIFDKHQRQPVEQKFAGLFDSRFVSPEISPKISLEKTPQRPLTHVSPASSSPLKSCPKVALFTPTHLAKIKLNDDISSIIKSMKALSL</sequence>
<dbReference type="Proteomes" id="UP000507470">
    <property type="component" value="Unassembled WGS sequence"/>
</dbReference>
<organism evidence="1 2">
    <name type="scientific">Mytilus coruscus</name>
    <name type="common">Sea mussel</name>
    <dbReference type="NCBI Taxonomy" id="42192"/>
    <lineage>
        <taxon>Eukaryota</taxon>
        <taxon>Metazoa</taxon>
        <taxon>Spiralia</taxon>
        <taxon>Lophotrochozoa</taxon>
        <taxon>Mollusca</taxon>
        <taxon>Bivalvia</taxon>
        <taxon>Autobranchia</taxon>
        <taxon>Pteriomorphia</taxon>
        <taxon>Mytilida</taxon>
        <taxon>Mytiloidea</taxon>
        <taxon>Mytilidae</taxon>
        <taxon>Mytilinae</taxon>
        <taxon>Mytilus</taxon>
    </lineage>
</organism>
<keyword evidence="2" id="KW-1185">Reference proteome</keyword>
<gene>
    <name evidence="1" type="ORF">MCOR_58349</name>
</gene>
<accession>A0A6J8F3F9</accession>
<evidence type="ECO:0000313" key="2">
    <source>
        <dbReference type="Proteomes" id="UP000507470"/>
    </source>
</evidence>
<protein>
    <submittedName>
        <fullName evidence="1">Uncharacterized protein</fullName>
    </submittedName>
</protein>
<reference evidence="1 2" key="1">
    <citation type="submission" date="2020-06" db="EMBL/GenBank/DDBJ databases">
        <authorList>
            <person name="Li R."/>
            <person name="Bekaert M."/>
        </authorList>
    </citation>
    <scope>NUCLEOTIDE SEQUENCE [LARGE SCALE GENOMIC DNA]</scope>
    <source>
        <strain evidence="2">wild</strain>
    </source>
</reference>
<dbReference type="AlphaFoldDB" id="A0A6J8F3F9"/>